<name>A0A2P5FBP6_TREOI</name>
<keyword evidence="2" id="KW-1185">Reference proteome</keyword>
<sequence length="85" mass="9798">MLLICPSRRSIWTMVMPISLRPKPSFSRTREVIFASQKLCDQGNRLSLAQYCAMNSYSDDDAMATIDEDEEFVTCTMIFLHERAN</sequence>
<organism evidence="1 2">
    <name type="scientific">Trema orientale</name>
    <name type="common">Charcoal tree</name>
    <name type="synonym">Celtis orientalis</name>
    <dbReference type="NCBI Taxonomy" id="63057"/>
    <lineage>
        <taxon>Eukaryota</taxon>
        <taxon>Viridiplantae</taxon>
        <taxon>Streptophyta</taxon>
        <taxon>Embryophyta</taxon>
        <taxon>Tracheophyta</taxon>
        <taxon>Spermatophyta</taxon>
        <taxon>Magnoliopsida</taxon>
        <taxon>eudicotyledons</taxon>
        <taxon>Gunneridae</taxon>
        <taxon>Pentapetalae</taxon>
        <taxon>rosids</taxon>
        <taxon>fabids</taxon>
        <taxon>Rosales</taxon>
        <taxon>Cannabaceae</taxon>
        <taxon>Trema</taxon>
    </lineage>
</organism>
<protein>
    <submittedName>
        <fullName evidence="1">Uncharacterized protein</fullName>
    </submittedName>
</protein>
<proteinExistence type="predicted"/>
<reference evidence="2" key="1">
    <citation type="submission" date="2016-06" db="EMBL/GenBank/DDBJ databases">
        <title>Parallel loss of symbiosis genes in relatives of nitrogen-fixing non-legume Parasponia.</title>
        <authorList>
            <person name="Van Velzen R."/>
            <person name="Holmer R."/>
            <person name="Bu F."/>
            <person name="Rutten L."/>
            <person name="Van Zeijl A."/>
            <person name="Liu W."/>
            <person name="Santuari L."/>
            <person name="Cao Q."/>
            <person name="Sharma T."/>
            <person name="Shen D."/>
            <person name="Roswanjaya Y."/>
            <person name="Wardhani T."/>
            <person name="Kalhor M.S."/>
            <person name="Jansen J."/>
            <person name="Van den Hoogen J."/>
            <person name="Gungor B."/>
            <person name="Hartog M."/>
            <person name="Hontelez J."/>
            <person name="Verver J."/>
            <person name="Yang W.-C."/>
            <person name="Schijlen E."/>
            <person name="Repin R."/>
            <person name="Schilthuizen M."/>
            <person name="Schranz E."/>
            <person name="Heidstra R."/>
            <person name="Miyata K."/>
            <person name="Fedorova E."/>
            <person name="Kohlen W."/>
            <person name="Bisseling T."/>
            <person name="Smit S."/>
            <person name="Geurts R."/>
        </authorList>
    </citation>
    <scope>NUCLEOTIDE SEQUENCE [LARGE SCALE GENOMIC DNA]</scope>
    <source>
        <strain evidence="2">cv. RG33-2</strain>
    </source>
</reference>
<dbReference type="EMBL" id="JXTC01000046">
    <property type="protein sequence ID" value="PON95220.1"/>
    <property type="molecule type" value="Genomic_DNA"/>
</dbReference>
<accession>A0A2P5FBP6</accession>
<evidence type="ECO:0000313" key="1">
    <source>
        <dbReference type="EMBL" id="PON95220.1"/>
    </source>
</evidence>
<comment type="caution">
    <text evidence="1">The sequence shown here is derived from an EMBL/GenBank/DDBJ whole genome shotgun (WGS) entry which is preliminary data.</text>
</comment>
<dbReference type="InParanoid" id="A0A2P5FBP6"/>
<dbReference type="AlphaFoldDB" id="A0A2P5FBP6"/>
<gene>
    <name evidence="1" type="ORF">TorRG33x02_091120</name>
</gene>
<evidence type="ECO:0000313" key="2">
    <source>
        <dbReference type="Proteomes" id="UP000237000"/>
    </source>
</evidence>
<dbReference type="Proteomes" id="UP000237000">
    <property type="component" value="Unassembled WGS sequence"/>
</dbReference>